<dbReference type="RefSeq" id="WP_187150455.1">
    <property type="nucleotide sequence ID" value="NZ_LWUJ01000012.1"/>
</dbReference>
<proteinExistence type="predicted"/>
<protein>
    <submittedName>
        <fullName evidence="1">Uncharacterized protein</fullName>
    </submittedName>
</protein>
<accession>A0A1A9QCV9</accession>
<reference evidence="2" key="1">
    <citation type="submission" date="2016-04" db="EMBL/GenBank/DDBJ databases">
        <authorList>
            <person name="Quiroz-Castaneda R.E."/>
            <person name="Martinez-Ocampo F."/>
        </authorList>
    </citation>
    <scope>NUCLEOTIDE SEQUENCE [LARGE SCALE GENOMIC DNA]</scope>
    <source>
        <strain evidence="2">INIFAP01</strain>
    </source>
</reference>
<dbReference type="STRING" id="432608.A6V39_04085"/>
<organism evidence="1 2">
    <name type="scientific">Candidatus Mycoplasma haematobovis</name>
    <dbReference type="NCBI Taxonomy" id="432608"/>
    <lineage>
        <taxon>Bacteria</taxon>
        <taxon>Bacillati</taxon>
        <taxon>Mycoplasmatota</taxon>
        <taxon>Mollicutes</taxon>
        <taxon>Mycoplasmataceae</taxon>
        <taxon>Mycoplasma</taxon>
    </lineage>
</organism>
<dbReference type="Proteomes" id="UP000077623">
    <property type="component" value="Unassembled WGS sequence"/>
</dbReference>
<keyword evidence="2" id="KW-1185">Reference proteome</keyword>
<sequence length="79" mass="8912">MYSPKLIICSLLGVAPFSGSIPLLLSTISSTNKLNETSPHWNKLIQVKFYGKDNKDTSIKVWIEDLENINRAEYLDNNA</sequence>
<evidence type="ECO:0000313" key="2">
    <source>
        <dbReference type="Proteomes" id="UP000077623"/>
    </source>
</evidence>
<dbReference type="EMBL" id="LWUJ01000012">
    <property type="protein sequence ID" value="OAL10068.1"/>
    <property type="molecule type" value="Genomic_DNA"/>
</dbReference>
<dbReference type="AlphaFoldDB" id="A0A1A9QCV9"/>
<evidence type="ECO:0000313" key="1">
    <source>
        <dbReference type="EMBL" id="OAL10068.1"/>
    </source>
</evidence>
<name>A0A1A9QCV9_9MOLU</name>
<comment type="caution">
    <text evidence="1">The sequence shown here is derived from an EMBL/GenBank/DDBJ whole genome shotgun (WGS) entry which is preliminary data.</text>
</comment>
<gene>
    <name evidence="1" type="ORF">A6V39_04085</name>
</gene>